<dbReference type="Proteomes" id="UP000316476">
    <property type="component" value="Unassembled WGS sequence"/>
</dbReference>
<evidence type="ECO:0000259" key="1">
    <source>
        <dbReference type="Pfam" id="PF08241"/>
    </source>
</evidence>
<protein>
    <submittedName>
        <fullName evidence="2">Arsenite S-adenosylmethyltransferase</fullName>
    </submittedName>
</protein>
<dbReference type="GO" id="GO:0008757">
    <property type="term" value="F:S-adenosylmethionine-dependent methyltransferase activity"/>
    <property type="evidence" value="ECO:0007669"/>
    <property type="project" value="InterPro"/>
</dbReference>
<dbReference type="PANTHER" id="PTHR43591">
    <property type="entry name" value="METHYLTRANSFERASE"/>
    <property type="match status" value="1"/>
</dbReference>
<comment type="caution">
    <text evidence="2">The sequence shown here is derived from an EMBL/GenBank/DDBJ whole genome shotgun (WGS) entry which is preliminary data.</text>
</comment>
<evidence type="ECO:0000313" key="3">
    <source>
        <dbReference type="Proteomes" id="UP000316476"/>
    </source>
</evidence>
<dbReference type="CDD" id="cd02440">
    <property type="entry name" value="AdoMet_MTases"/>
    <property type="match status" value="1"/>
</dbReference>
<dbReference type="PANTHER" id="PTHR43591:SF24">
    <property type="entry name" value="2-METHOXY-6-POLYPRENYL-1,4-BENZOQUINOL METHYLASE, MITOCHONDRIAL"/>
    <property type="match status" value="1"/>
</dbReference>
<proteinExistence type="predicted"/>
<reference evidence="2 3" key="1">
    <citation type="submission" date="2019-02" db="EMBL/GenBank/DDBJ databases">
        <title>Deep-cultivation of Planctomycetes and their phenomic and genomic characterization uncovers novel biology.</title>
        <authorList>
            <person name="Wiegand S."/>
            <person name="Jogler M."/>
            <person name="Boedeker C."/>
            <person name="Pinto D."/>
            <person name="Vollmers J."/>
            <person name="Rivas-Marin E."/>
            <person name="Kohn T."/>
            <person name="Peeters S.H."/>
            <person name="Heuer A."/>
            <person name="Rast P."/>
            <person name="Oberbeckmann S."/>
            <person name="Bunk B."/>
            <person name="Jeske O."/>
            <person name="Meyerdierks A."/>
            <person name="Storesund J.E."/>
            <person name="Kallscheuer N."/>
            <person name="Luecker S."/>
            <person name="Lage O.M."/>
            <person name="Pohl T."/>
            <person name="Merkel B.J."/>
            <person name="Hornburger P."/>
            <person name="Mueller R.-W."/>
            <person name="Bruemmer F."/>
            <person name="Labrenz M."/>
            <person name="Spormann A.M."/>
            <person name="Op Den Camp H."/>
            <person name="Overmann J."/>
            <person name="Amann R."/>
            <person name="Jetten M.S.M."/>
            <person name="Mascher T."/>
            <person name="Medema M.H."/>
            <person name="Devos D.P."/>
            <person name="Kaster A.-K."/>
            <person name="Ovreas L."/>
            <person name="Rohde M."/>
            <person name="Galperin M.Y."/>
            <person name="Jogler C."/>
        </authorList>
    </citation>
    <scope>NUCLEOTIDE SEQUENCE [LARGE SCALE GENOMIC DNA]</scope>
    <source>
        <strain evidence="2 3">V7</strain>
    </source>
</reference>
<dbReference type="AlphaFoldDB" id="A0A5C6FUC4"/>
<evidence type="ECO:0000313" key="2">
    <source>
        <dbReference type="EMBL" id="TWU65078.1"/>
    </source>
</evidence>
<keyword evidence="2" id="KW-0489">Methyltransferase</keyword>
<accession>A0A5C6FUC4</accession>
<dbReference type="RefSeq" id="WP_197135908.1">
    <property type="nucleotide sequence ID" value="NZ_SJPZ01000001.1"/>
</dbReference>
<dbReference type="SUPFAM" id="SSF53335">
    <property type="entry name" value="S-adenosyl-L-methionine-dependent methyltransferases"/>
    <property type="match status" value="1"/>
</dbReference>
<dbReference type="InterPro" id="IPR013216">
    <property type="entry name" value="Methyltransf_11"/>
</dbReference>
<gene>
    <name evidence="2" type="ORF">V7x_06220</name>
</gene>
<name>A0A5C6FUC4_9PLAN</name>
<dbReference type="Pfam" id="PF08241">
    <property type="entry name" value="Methyltransf_11"/>
    <property type="match status" value="1"/>
</dbReference>
<dbReference type="InterPro" id="IPR029063">
    <property type="entry name" value="SAM-dependent_MTases_sf"/>
</dbReference>
<keyword evidence="2" id="KW-0808">Transferase</keyword>
<dbReference type="EMBL" id="SJPZ01000001">
    <property type="protein sequence ID" value="TWU65078.1"/>
    <property type="molecule type" value="Genomic_DNA"/>
</dbReference>
<feature type="domain" description="Methyltransferase type 11" evidence="1">
    <location>
        <begin position="69"/>
        <end position="177"/>
    </location>
</feature>
<dbReference type="Gene3D" id="3.40.50.150">
    <property type="entry name" value="Vaccinia Virus protein VP39"/>
    <property type="match status" value="1"/>
</dbReference>
<organism evidence="2 3">
    <name type="scientific">Crateriforma conspicua</name>
    <dbReference type="NCBI Taxonomy" id="2527996"/>
    <lineage>
        <taxon>Bacteria</taxon>
        <taxon>Pseudomonadati</taxon>
        <taxon>Planctomycetota</taxon>
        <taxon>Planctomycetia</taxon>
        <taxon>Planctomycetales</taxon>
        <taxon>Planctomycetaceae</taxon>
        <taxon>Crateriforma</taxon>
    </lineage>
</organism>
<dbReference type="NCBIfam" id="NF038099">
    <property type="entry name" value="AsSugarArsM"/>
    <property type="match status" value="1"/>
</dbReference>
<sequence length="328" mass="35928">MPMSTDTYHQTVQNVYRDAALTPASNLCCVPQRPQYLPGLVIPPIMHEMNYGCGSTVHPEDFTPNCTALYVGVGGGLEALQLAYFCRRPGGVIAVDPVAEMRQAAEKNLALAAKENDWFDPSFVRIVDGDALNLPVDDDTIDLAAQNCLFNIFTADGDLQKALAEMHRVLAPGGRLSMSDPITPVPLPPHVKNNEQWRAECLSGCQLLDDYLNQMVDAGFGSIEVRKRTPYRMLDTVTYQLREPILLETIEVAAHKTPVPPDGACIFTGATAVYFGDQPQLDDGNGHVLQRNLPYPVCDKTAANLKALQRKDLVVTDPTWHYQGGGCC</sequence>
<dbReference type="GO" id="GO:0032259">
    <property type="term" value="P:methylation"/>
    <property type="evidence" value="ECO:0007669"/>
    <property type="project" value="UniProtKB-KW"/>
</dbReference>